<comment type="caution">
    <text evidence="1">The sequence shown here is derived from an EMBL/GenBank/DDBJ whole genome shotgun (WGS) entry which is preliminary data.</text>
</comment>
<gene>
    <name evidence="1" type="ORF">BJ138DRAFT_1102937</name>
</gene>
<protein>
    <submittedName>
        <fullName evidence="1">Uncharacterized protein</fullName>
    </submittedName>
</protein>
<name>A0ACB8A6N9_9AGAM</name>
<organism evidence="1 2">
    <name type="scientific">Hygrophoropsis aurantiaca</name>
    <dbReference type="NCBI Taxonomy" id="72124"/>
    <lineage>
        <taxon>Eukaryota</taxon>
        <taxon>Fungi</taxon>
        <taxon>Dikarya</taxon>
        <taxon>Basidiomycota</taxon>
        <taxon>Agaricomycotina</taxon>
        <taxon>Agaricomycetes</taxon>
        <taxon>Agaricomycetidae</taxon>
        <taxon>Boletales</taxon>
        <taxon>Coniophorineae</taxon>
        <taxon>Hygrophoropsidaceae</taxon>
        <taxon>Hygrophoropsis</taxon>
    </lineage>
</organism>
<sequence length="121" mass="13694">MAFTKNAGLYGERVGALHIVLQNKDAAAPQVLYVWSANEPRIQISLILTNDDLFNEWIPDIKTMGGRLVAMRKKLYRLLTEELPMRGNWEHASSDTGTRLSPFDNLGIREHGITEIKPLSF</sequence>
<evidence type="ECO:0000313" key="2">
    <source>
        <dbReference type="Proteomes" id="UP000790377"/>
    </source>
</evidence>
<keyword evidence="2" id="KW-1185">Reference proteome</keyword>
<dbReference type="Proteomes" id="UP000790377">
    <property type="component" value="Unassembled WGS sequence"/>
</dbReference>
<dbReference type="EMBL" id="MU267777">
    <property type="protein sequence ID" value="KAH7909126.1"/>
    <property type="molecule type" value="Genomic_DNA"/>
</dbReference>
<reference evidence="1" key="1">
    <citation type="journal article" date="2021" name="New Phytol.">
        <title>Evolutionary innovations through gain and loss of genes in the ectomycorrhizal Boletales.</title>
        <authorList>
            <person name="Wu G."/>
            <person name="Miyauchi S."/>
            <person name="Morin E."/>
            <person name="Kuo A."/>
            <person name="Drula E."/>
            <person name="Varga T."/>
            <person name="Kohler A."/>
            <person name="Feng B."/>
            <person name="Cao Y."/>
            <person name="Lipzen A."/>
            <person name="Daum C."/>
            <person name="Hundley H."/>
            <person name="Pangilinan J."/>
            <person name="Johnson J."/>
            <person name="Barry K."/>
            <person name="LaButti K."/>
            <person name="Ng V."/>
            <person name="Ahrendt S."/>
            <person name="Min B."/>
            <person name="Choi I.G."/>
            <person name="Park H."/>
            <person name="Plett J.M."/>
            <person name="Magnuson J."/>
            <person name="Spatafora J.W."/>
            <person name="Nagy L.G."/>
            <person name="Henrissat B."/>
            <person name="Grigoriev I.V."/>
            <person name="Yang Z.L."/>
            <person name="Xu J."/>
            <person name="Martin F.M."/>
        </authorList>
    </citation>
    <scope>NUCLEOTIDE SEQUENCE</scope>
    <source>
        <strain evidence="1">ATCC 28755</strain>
    </source>
</reference>
<evidence type="ECO:0000313" key="1">
    <source>
        <dbReference type="EMBL" id="KAH7909126.1"/>
    </source>
</evidence>
<proteinExistence type="predicted"/>
<accession>A0ACB8A6N9</accession>